<keyword evidence="2" id="KW-1133">Transmembrane helix</keyword>
<dbReference type="RefSeq" id="WP_408104327.1">
    <property type="nucleotide sequence ID" value="NZ_JBFNFH010000001.1"/>
</dbReference>
<dbReference type="PANTHER" id="PTHR30576:SF0">
    <property type="entry name" value="UNDECAPRENYL-PHOSPHATE N-ACETYLGALACTOSAMINYL 1-PHOSPHATE TRANSFERASE-RELATED"/>
    <property type="match status" value="1"/>
</dbReference>
<comment type="similarity">
    <text evidence="1">Belongs to the bacterial sugar transferase family.</text>
</comment>
<evidence type="ECO:0000313" key="4">
    <source>
        <dbReference type="EMBL" id="MFM1524196.1"/>
    </source>
</evidence>
<gene>
    <name evidence="4" type="ORF">ABGF40_00740</name>
</gene>
<feature type="domain" description="Bacterial sugar transferase" evidence="3">
    <location>
        <begin position="35"/>
        <end position="227"/>
    </location>
</feature>
<dbReference type="PANTHER" id="PTHR30576">
    <property type="entry name" value="COLANIC BIOSYNTHESIS UDP-GLUCOSE LIPID CARRIER TRANSFERASE"/>
    <property type="match status" value="1"/>
</dbReference>
<dbReference type="GO" id="GO:0016740">
    <property type="term" value="F:transferase activity"/>
    <property type="evidence" value="ECO:0007669"/>
    <property type="project" value="UniProtKB-KW"/>
</dbReference>
<keyword evidence="2" id="KW-0812">Transmembrane</keyword>
<keyword evidence="4" id="KW-0808">Transferase</keyword>
<evidence type="ECO:0000256" key="1">
    <source>
        <dbReference type="ARBA" id="ARBA00006464"/>
    </source>
</evidence>
<feature type="transmembrane region" description="Helical" evidence="2">
    <location>
        <begin position="37"/>
        <end position="61"/>
    </location>
</feature>
<evidence type="ECO:0000313" key="5">
    <source>
        <dbReference type="Proteomes" id="UP001629536"/>
    </source>
</evidence>
<dbReference type="EMBL" id="JBFNFH010000001">
    <property type="protein sequence ID" value="MFM1524196.1"/>
    <property type="molecule type" value="Genomic_DNA"/>
</dbReference>
<protein>
    <submittedName>
        <fullName evidence="4">Sugar transferase</fullName>
        <ecNumber evidence="4">2.7.8.-</ecNumber>
    </submittedName>
</protein>
<keyword evidence="2" id="KW-0472">Membrane</keyword>
<evidence type="ECO:0000259" key="3">
    <source>
        <dbReference type="Pfam" id="PF02397"/>
    </source>
</evidence>
<proteinExistence type="inferred from homology"/>
<name>A0ABW9F428_9FIRM</name>
<dbReference type="Proteomes" id="UP001629536">
    <property type="component" value="Unassembled WGS sequence"/>
</dbReference>
<sequence>MKLKKWDDLPDNFKNNQVKVYYEILEEKTFSLIIKRLFDIVLSSLLIFLLSPVILILSIWIKLDSEGEIFFRQERVTQYGEIFRIFKFRTMVKDANKIGSQVTVSNDARITKVGRFIRKVRLDEIPQLINVFLGDMTFVGTRPEVQKYVDHYTPEMMATLLLPAGITSEASINYKDEEKILTENKNVDETYVNIILPEKMKYNLESMKKESFLYDISIMFKTFIGVLK</sequence>
<accession>A0ABW9F428</accession>
<organism evidence="4 5">
    <name type="scientific">Helcococcus bovis</name>
    <dbReference type="NCBI Taxonomy" id="3153252"/>
    <lineage>
        <taxon>Bacteria</taxon>
        <taxon>Bacillati</taxon>
        <taxon>Bacillota</taxon>
        <taxon>Tissierellia</taxon>
        <taxon>Tissierellales</taxon>
        <taxon>Peptoniphilaceae</taxon>
        <taxon>Helcococcus</taxon>
    </lineage>
</organism>
<dbReference type="Pfam" id="PF02397">
    <property type="entry name" value="Bac_transf"/>
    <property type="match status" value="1"/>
</dbReference>
<evidence type="ECO:0000256" key="2">
    <source>
        <dbReference type="SAM" id="Phobius"/>
    </source>
</evidence>
<dbReference type="EC" id="2.7.8.-" evidence="4"/>
<comment type="caution">
    <text evidence="4">The sequence shown here is derived from an EMBL/GenBank/DDBJ whole genome shotgun (WGS) entry which is preliminary data.</text>
</comment>
<keyword evidence="5" id="KW-1185">Reference proteome</keyword>
<reference evidence="4 5" key="1">
    <citation type="journal article" date="2024" name="Front. Microbiol.">
        <title>Pangenomic and biochemical analyses of Helcococcus ovis reveal widespread tetracycline resistance and a novel bacterial species, Helcococcus bovis.</title>
        <authorList>
            <person name="Cunha F."/>
            <person name="Zhai Y."/>
            <person name="Casaro S."/>
            <person name="Jones K.L."/>
            <person name="Hernandez M."/>
            <person name="Bisinotto R.S."/>
            <person name="Kariyawasam S."/>
            <person name="Brown M.B."/>
            <person name="Phillips A."/>
            <person name="Jeong K.C."/>
            <person name="Galvao K.N."/>
        </authorList>
    </citation>
    <scope>NUCLEOTIDE SEQUENCE [LARGE SCALE GENOMIC DNA]</scope>
    <source>
        <strain evidence="4 5">KG197</strain>
    </source>
</reference>
<dbReference type="InterPro" id="IPR003362">
    <property type="entry name" value="Bact_transf"/>
</dbReference>